<comment type="similarity">
    <text evidence="1">Belongs to the prokaryotic/mitochondrial release factor family.</text>
</comment>
<feature type="domain" description="Prokaryotic-type class I peptide chain release factors" evidence="3">
    <location>
        <begin position="21"/>
        <end position="37"/>
    </location>
</feature>
<name>A0A194AE57_9BACT</name>
<dbReference type="GO" id="GO:0043022">
    <property type="term" value="F:ribosome binding"/>
    <property type="evidence" value="ECO:0007669"/>
    <property type="project" value="TreeGrafter"/>
</dbReference>
<keyword evidence="5" id="KW-1185">Reference proteome</keyword>
<dbReference type="GO" id="GO:0072344">
    <property type="term" value="P:rescue of stalled ribosome"/>
    <property type="evidence" value="ECO:0007669"/>
    <property type="project" value="TreeGrafter"/>
</dbReference>
<dbReference type="GO" id="GO:0004045">
    <property type="term" value="F:peptidyl-tRNA hydrolase activity"/>
    <property type="evidence" value="ECO:0007669"/>
    <property type="project" value="TreeGrafter"/>
</dbReference>
<dbReference type="RefSeq" id="WP_069856855.1">
    <property type="nucleotide sequence ID" value="NZ_BDFE01000004.1"/>
</dbReference>
<dbReference type="PANTHER" id="PTHR47814:SF1">
    <property type="entry name" value="PEPTIDYL-TRNA HYDROLASE ARFB"/>
    <property type="match status" value="1"/>
</dbReference>
<evidence type="ECO:0000259" key="3">
    <source>
        <dbReference type="PROSITE" id="PS00745"/>
    </source>
</evidence>
<sequence>MLRISNTVILPDNEIELIPIRAQGAGGQNVNKVSSAVHLRFDIQASSLPQVYKERLMALRDNRITRDGVILIKAQNHRTQEKNREEALKRLCQLIRSVTVVPKKRRPTQPSKAARKRRVASKIKRGQIKTLRRKVNDTE</sequence>
<evidence type="ECO:0000313" key="5">
    <source>
        <dbReference type="Proteomes" id="UP000095200"/>
    </source>
</evidence>
<dbReference type="AlphaFoldDB" id="A0A194AE57"/>
<dbReference type="Proteomes" id="UP000095200">
    <property type="component" value="Unassembled WGS sequence"/>
</dbReference>
<dbReference type="NCBIfam" id="NF006718">
    <property type="entry name" value="PRK09256.1"/>
    <property type="match status" value="1"/>
</dbReference>
<dbReference type="Gene3D" id="3.30.160.20">
    <property type="match status" value="1"/>
</dbReference>
<evidence type="ECO:0000313" key="4">
    <source>
        <dbReference type="EMBL" id="GAU07411.1"/>
    </source>
</evidence>
<evidence type="ECO:0000256" key="2">
    <source>
        <dbReference type="SAM" id="MobiDB-lite"/>
    </source>
</evidence>
<organism evidence="4 5">
    <name type="scientific">Desulfoplanes formicivorans</name>
    <dbReference type="NCBI Taxonomy" id="1592317"/>
    <lineage>
        <taxon>Bacteria</taxon>
        <taxon>Pseudomonadati</taxon>
        <taxon>Thermodesulfobacteriota</taxon>
        <taxon>Desulfovibrionia</taxon>
        <taxon>Desulfovibrionales</taxon>
        <taxon>Desulfoplanaceae</taxon>
        <taxon>Desulfoplanes</taxon>
    </lineage>
</organism>
<dbReference type="InterPro" id="IPR000352">
    <property type="entry name" value="Pep_chain_release_fac_I"/>
</dbReference>
<dbReference type="InterPro" id="IPR045853">
    <property type="entry name" value="Pep_chain_release_fac_I_sf"/>
</dbReference>
<dbReference type="PROSITE" id="PS00745">
    <property type="entry name" value="RF_PROK_I"/>
    <property type="match status" value="1"/>
</dbReference>
<reference evidence="5" key="1">
    <citation type="submission" date="2016-06" db="EMBL/GenBank/DDBJ databases">
        <title>Draft genome sequence of Desulfoplanes formicivorans strain Pf12B.</title>
        <authorList>
            <person name="Watanabe M."/>
            <person name="Kojima H."/>
            <person name="Fukui M."/>
        </authorList>
    </citation>
    <scope>NUCLEOTIDE SEQUENCE [LARGE SCALE GENOMIC DNA]</scope>
    <source>
        <strain evidence="5">Pf12B</strain>
    </source>
</reference>
<protein>
    <submittedName>
        <fullName evidence="4">Class I peptide chain release factor</fullName>
    </submittedName>
</protein>
<dbReference type="PANTHER" id="PTHR47814">
    <property type="entry name" value="PEPTIDYL-TRNA HYDROLASE ARFB"/>
    <property type="match status" value="1"/>
</dbReference>
<feature type="compositionally biased region" description="Basic residues" evidence="2">
    <location>
        <begin position="102"/>
        <end position="133"/>
    </location>
</feature>
<evidence type="ECO:0000256" key="1">
    <source>
        <dbReference type="ARBA" id="ARBA00010835"/>
    </source>
</evidence>
<dbReference type="Pfam" id="PF00472">
    <property type="entry name" value="RF-1"/>
    <property type="match status" value="1"/>
</dbReference>
<accession>A0A194AE57</accession>
<comment type="caution">
    <text evidence="4">The sequence shown here is derived from an EMBL/GenBank/DDBJ whole genome shotgun (WGS) entry which is preliminary data.</text>
</comment>
<dbReference type="GO" id="GO:0003747">
    <property type="term" value="F:translation release factor activity"/>
    <property type="evidence" value="ECO:0007669"/>
    <property type="project" value="InterPro"/>
</dbReference>
<proteinExistence type="inferred from homology"/>
<dbReference type="STRING" id="1592317.DPF_0089"/>
<dbReference type="SUPFAM" id="SSF75620">
    <property type="entry name" value="Release factor"/>
    <property type="match status" value="1"/>
</dbReference>
<gene>
    <name evidence="4" type="ORF">DPF_0089</name>
</gene>
<dbReference type="OrthoDB" id="9815709at2"/>
<feature type="region of interest" description="Disordered" evidence="2">
    <location>
        <begin position="102"/>
        <end position="139"/>
    </location>
</feature>
<dbReference type="EMBL" id="BDFE01000004">
    <property type="protein sequence ID" value="GAU07411.1"/>
    <property type="molecule type" value="Genomic_DNA"/>
</dbReference>